<name>A0A1M7PPY6_9BACI</name>
<evidence type="ECO:0000313" key="3">
    <source>
        <dbReference type="EMBL" id="SHN19229.1"/>
    </source>
</evidence>
<dbReference type="EMBL" id="FRCZ01000004">
    <property type="protein sequence ID" value="SHN19229.1"/>
    <property type="molecule type" value="Genomic_DNA"/>
</dbReference>
<keyword evidence="1" id="KW-1133">Transmembrane helix</keyword>
<dbReference type="AlphaFoldDB" id="A0A1M7PPY6"/>
<dbReference type="InterPro" id="IPR046350">
    <property type="entry name" value="Cystatin_sf"/>
</dbReference>
<proteinExistence type="predicted"/>
<reference evidence="3 4" key="1">
    <citation type="submission" date="2016-11" db="EMBL/GenBank/DDBJ databases">
        <authorList>
            <person name="Jaros S."/>
            <person name="Januszkiewicz K."/>
            <person name="Wedrychowicz H."/>
        </authorList>
    </citation>
    <scope>NUCLEOTIDE SEQUENCE [LARGE SCALE GENOMIC DNA]</scope>
    <source>
        <strain evidence="3 4">CGMCC 1.10681</strain>
    </source>
</reference>
<dbReference type="InterPro" id="IPR041401">
    <property type="entry name" value="TseB-like_dom"/>
</dbReference>
<feature type="domain" description="Cell wall elongation regulator TseB-like" evidence="2">
    <location>
        <begin position="54"/>
        <end position="92"/>
    </location>
</feature>
<dbReference type="SUPFAM" id="SSF54403">
    <property type="entry name" value="Cystatin/monellin"/>
    <property type="match status" value="1"/>
</dbReference>
<dbReference type="RefSeq" id="WP_073202078.1">
    <property type="nucleotide sequence ID" value="NZ_FRCZ01000004.1"/>
</dbReference>
<keyword evidence="4" id="KW-1185">Reference proteome</keyword>
<dbReference type="Proteomes" id="UP000184184">
    <property type="component" value="Unassembled WGS sequence"/>
</dbReference>
<sequence length="175" mass="20613">MKKLSLPFIEHNKLVAIAVISIIILLGVSYYFFSLYQDVMESKTSEYKEMELMVIDNTNLSEVHSIERYHGDQLYYVLDGVTDNNEESFVYVSQNDQDWKFETFNKESLHSEDVLLKEWENRCQNCEYLGSTIGLDNNTPILEIKYLDSSERLVYEHVILEDKSHYRLTLTPSFQ</sequence>
<accession>A0A1M7PPY6</accession>
<dbReference type="STRING" id="1027249.SAMN05216179_2405"/>
<dbReference type="Gene3D" id="3.10.450.40">
    <property type="match status" value="2"/>
</dbReference>
<gene>
    <name evidence="3" type="ORF">SAMN05216179_2405</name>
</gene>
<evidence type="ECO:0000256" key="1">
    <source>
        <dbReference type="SAM" id="Phobius"/>
    </source>
</evidence>
<keyword evidence="1" id="KW-0472">Membrane</keyword>
<dbReference type="OrthoDB" id="2381181at2"/>
<keyword evidence="1" id="KW-0812">Transmembrane</keyword>
<protein>
    <submittedName>
        <fullName evidence="3">Uncharacterized protein YpmB</fullName>
    </submittedName>
</protein>
<evidence type="ECO:0000313" key="4">
    <source>
        <dbReference type="Proteomes" id="UP000184184"/>
    </source>
</evidence>
<evidence type="ECO:0000259" key="2">
    <source>
        <dbReference type="Pfam" id="PF17881"/>
    </source>
</evidence>
<dbReference type="Pfam" id="PF17881">
    <property type="entry name" value="TseB"/>
    <property type="match status" value="1"/>
</dbReference>
<feature type="transmembrane region" description="Helical" evidence="1">
    <location>
        <begin position="14"/>
        <end position="33"/>
    </location>
</feature>
<organism evidence="3 4">
    <name type="scientific">Gracilibacillus kekensis</name>
    <dbReference type="NCBI Taxonomy" id="1027249"/>
    <lineage>
        <taxon>Bacteria</taxon>
        <taxon>Bacillati</taxon>
        <taxon>Bacillota</taxon>
        <taxon>Bacilli</taxon>
        <taxon>Bacillales</taxon>
        <taxon>Bacillaceae</taxon>
        <taxon>Gracilibacillus</taxon>
    </lineage>
</organism>